<name>A0A2K2FC92_9CLOT</name>
<organism evidence="2 3">
    <name type="scientific">Clostridium thermosuccinogenes</name>
    <dbReference type="NCBI Taxonomy" id="84032"/>
    <lineage>
        <taxon>Bacteria</taxon>
        <taxon>Bacillati</taxon>
        <taxon>Bacillota</taxon>
        <taxon>Clostridia</taxon>
        <taxon>Eubacteriales</taxon>
        <taxon>Clostridiaceae</taxon>
        <taxon>Clostridium</taxon>
    </lineage>
</organism>
<comment type="caution">
    <text evidence="2">The sequence shown here is derived from an EMBL/GenBank/DDBJ whole genome shotgun (WGS) entry which is preliminary data.</text>
</comment>
<dbReference type="OrthoDB" id="2569165at2"/>
<dbReference type="InterPro" id="IPR011009">
    <property type="entry name" value="Kinase-like_dom_sf"/>
</dbReference>
<dbReference type="RefSeq" id="WP_103081963.1">
    <property type="nucleotide sequence ID" value="NZ_CP021850.1"/>
</dbReference>
<dbReference type="KEGG" id="cthd:CDO33_07135"/>
<evidence type="ECO:0000259" key="1">
    <source>
        <dbReference type="Pfam" id="PF01636"/>
    </source>
</evidence>
<dbReference type="EMBL" id="NIOJ01000031">
    <property type="protein sequence ID" value="PNT98051.1"/>
    <property type="molecule type" value="Genomic_DNA"/>
</dbReference>
<reference evidence="3" key="1">
    <citation type="submission" date="2017-06" db="EMBL/GenBank/DDBJ databases">
        <title>Investigating the central metabolism of Clostridium thermosuccinogenes.</title>
        <authorList>
            <person name="Koendjbiharie J.G."/>
            <person name="Van Kranenburg R."/>
            <person name="Vriesendorp B."/>
        </authorList>
    </citation>
    <scope>NUCLEOTIDE SEQUENCE [LARGE SCALE GENOMIC DNA]</scope>
    <source>
        <strain evidence="3">DSM 5806</strain>
    </source>
</reference>
<protein>
    <recommendedName>
        <fullName evidence="1">Aminoglycoside phosphotransferase domain-containing protein</fullName>
    </recommendedName>
</protein>
<dbReference type="SUPFAM" id="SSF56112">
    <property type="entry name" value="Protein kinase-like (PK-like)"/>
    <property type="match status" value="1"/>
</dbReference>
<dbReference type="AlphaFoldDB" id="A0A2K2FC92"/>
<evidence type="ECO:0000313" key="3">
    <source>
        <dbReference type="Proteomes" id="UP000236151"/>
    </source>
</evidence>
<sequence length="350" mass="41211">MDHIKTFSLYGSESPKQIALHNSSRGENDIRMTYIVEFPNMDKLAVKVTKNSFTTPERVKGWAELIEHYNNLGIYCPKIVRNKNGEYCSNIDGYLVFAEEYMKYKPAAGRNESLTGDQKYERKLYESIGLVAANPAPLVPWHTAYCIYDKFDITDEYDENYQCAMELRDYYRDNIPEHAMRAQKLFEEYCRRREKFEPIYRLLPKSVFQGDINDSNILVDEAGDFKGMIDFNLSGTETILNYAFCESFCCLEDDSEIDVLLDTEALKKRDAWTAQRLAWIGKHYKFTDEEREAFNEYYNIVAPFRWTYHCFFLSLLKNREKYPEGRKYAGHILDWTEYQMTRSDVSSLLP</sequence>
<keyword evidence="3" id="KW-1185">Reference proteome</keyword>
<dbReference type="InterPro" id="IPR002575">
    <property type="entry name" value="Aminoglycoside_PTrfase"/>
</dbReference>
<feature type="domain" description="Aminoglycoside phosphotransferase" evidence="1">
    <location>
        <begin position="33"/>
        <end position="235"/>
    </location>
</feature>
<dbReference type="Pfam" id="PF01636">
    <property type="entry name" value="APH"/>
    <property type="match status" value="1"/>
</dbReference>
<proteinExistence type="predicted"/>
<accession>A0A2K2FC92</accession>
<gene>
    <name evidence="2" type="ORF">CDQ84_11910</name>
</gene>
<dbReference type="Proteomes" id="UP000236151">
    <property type="component" value="Unassembled WGS sequence"/>
</dbReference>
<evidence type="ECO:0000313" key="2">
    <source>
        <dbReference type="EMBL" id="PNT98051.1"/>
    </source>
</evidence>